<dbReference type="Proteomes" id="UP000638570">
    <property type="component" value="Unassembled WGS sequence"/>
</dbReference>
<reference evidence="3" key="1">
    <citation type="submission" date="2021-01" db="EMBL/GenBank/DDBJ databases">
        <title>Genome public.</title>
        <authorList>
            <person name="Liu C."/>
            <person name="Sun Q."/>
        </authorList>
    </citation>
    <scope>NUCLEOTIDE SEQUENCE [LARGE SCALE GENOMIC DNA]</scope>
    <source>
        <strain evidence="3">CGMCC 1.18722</strain>
    </source>
</reference>
<gene>
    <name evidence="2" type="ORF">JKV55_13815</name>
</gene>
<dbReference type="PANTHER" id="PTHR34825">
    <property type="entry name" value="CONSERVED PROTEIN, WITH A WEAK D-GALACTARATE DEHYDRATASE/ALTRONATE HYDROLASE DOMAIN"/>
    <property type="match status" value="1"/>
</dbReference>
<feature type="domain" description="AAA-ATPase-like" evidence="1">
    <location>
        <begin position="1"/>
        <end position="192"/>
    </location>
</feature>
<organism evidence="2 3">
    <name type="scientific">Zobellella iuensis</name>
    <dbReference type="NCBI Taxonomy" id="2803811"/>
    <lineage>
        <taxon>Bacteria</taxon>
        <taxon>Pseudomonadati</taxon>
        <taxon>Pseudomonadota</taxon>
        <taxon>Gammaproteobacteria</taxon>
        <taxon>Aeromonadales</taxon>
        <taxon>Aeromonadaceae</taxon>
        <taxon>Zobellella</taxon>
    </lineage>
</organism>
<evidence type="ECO:0000313" key="2">
    <source>
        <dbReference type="EMBL" id="MBL1378392.1"/>
    </source>
</evidence>
<dbReference type="InterPro" id="IPR012547">
    <property type="entry name" value="PDDEXK_9"/>
</dbReference>
<sequence>MQSFEKIRTGGYYYVDKTPFIHQLIEQGSYYFLSRPRRFGKSLLLDTLHQLFEAKESLFHGLFIHNQWDWARPRPVVRLGFGSGVMRSRQELDKHIHEQLDEQAGRLGISLGNQTIAGRFGELIRLAHQQHGERVAVLIDEYDKPILDNITDPATAAELREGLKNLYSVLKDADPHLCFCLLTGVSKFSKVSRFSGLNNLNDISLDAPYSAICGYTEQDLDTVFAPELPGLDREQIKAWYNGYNWDGEPVYNPFDVLLLFQKREFRPYWFETATPTFLVKLLAERGLYSPSLTKMNTREALLSRFDVDDISTEALMFQAGYLTIKKVQALLPGKHVYQLGFPNFEVETSLNEALLPVLGVEEAISDEQLIALPGLLRDNDFAGLEQHFKSLFAALPHDWYRNNPIAKYEGHYASVFYSHIAALGLRVTVEDASNTGKVDMAVDFNGQIYLFEFKVVEQVPEGSALAQLKQKDYADKYRASGKPIHLIGVEFSRRQRQIVAFERELVE</sequence>
<name>A0ABS1QV26_9GAMM</name>
<dbReference type="InterPro" id="IPR018631">
    <property type="entry name" value="AAA-ATPase-like_dom"/>
</dbReference>
<dbReference type="PANTHER" id="PTHR34825:SF1">
    <property type="entry name" value="AAA-ATPASE-LIKE DOMAIN-CONTAINING PROTEIN"/>
    <property type="match status" value="1"/>
</dbReference>
<proteinExistence type="predicted"/>
<dbReference type="Pfam" id="PF09820">
    <property type="entry name" value="AAA-ATPase_like"/>
    <property type="match status" value="1"/>
</dbReference>
<dbReference type="Pfam" id="PF08011">
    <property type="entry name" value="PDDEXK_9"/>
    <property type="match status" value="1"/>
</dbReference>
<dbReference type="RefSeq" id="WP_202086686.1">
    <property type="nucleotide sequence ID" value="NZ_JAERTZ010000025.1"/>
</dbReference>
<evidence type="ECO:0000313" key="3">
    <source>
        <dbReference type="Proteomes" id="UP000638570"/>
    </source>
</evidence>
<dbReference type="EMBL" id="JAERTZ010000025">
    <property type="protein sequence ID" value="MBL1378392.1"/>
    <property type="molecule type" value="Genomic_DNA"/>
</dbReference>
<comment type="caution">
    <text evidence="2">The sequence shown here is derived from an EMBL/GenBank/DDBJ whole genome shotgun (WGS) entry which is preliminary data.</text>
</comment>
<accession>A0ABS1QV26</accession>
<keyword evidence="2" id="KW-0067">ATP-binding</keyword>
<keyword evidence="2" id="KW-0547">Nucleotide-binding</keyword>
<evidence type="ECO:0000259" key="1">
    <source>
        <dbReference type="Pfam" id="PF09820"/>
    </source>
</evidence>
<protein>
    <submittedName>
        <fullName evidence="2">ATP-binding protein</fullName>
    </submittedName>
</protein>
<dbReference type="GO" id="GO:0005524">
    <property type="term" value="F:ATP binding"/>
    <property type="evidence" value="ECO:0007669"/>
    <property type="project" value="UniProtKB-KW"/>
</dbReference>
<keyword evidence="3" id="KW-1185">Reference proteome</keyword>